<dbReference type="OrthoDB" id="9809127at2"/>
<dbReference type="STRING" id="1123282.SAMN02745823_01826"/>
<dbReference type="InterPro" id="IPR041069">
    <property type="entry name" value="FeoB_Cyto"/>
</dbReference>
<feature type="transmembrane region" description="Helical" evidence="17">
    <location>
        <begin position="388"/>
        <end position="411"/>
    </location>
</feature>
<feature type="transmembrane region" description="Helical" evidence="17">
    <location>
        <begin position="344"/>
        <end position="368"/>
    </location>
</feature>
<keyword evidence="3 17" id="KW-0813">Transport</keyword>
<dbReference type="InterPro" id="IPR050860">
    <property type="entry name" value="FeoB_GTPase"/>
</dbReference>
<keyword evidence="16" id="KW-0460">Magnesium</keyword>
<feature type="transmembrane region" description="Helical" evidence="17">
    <location>
        <begin position="613"/>
        <end position="632"/>
    </location>
</feature>
<organism evidence="19 20">
    <name type="scientific">Sporobacter termitidis DSM 10068</name>
    <dbReference type="NCBI Taxonomy" id="1123282"/>
    <lineage>
        <taxon>Bacteria</taxon>
        <taxon>Bacillati</taxon>
        <taxon>Bacillota</taxon>
        <taxon>Clostridia</taxon>
        <taxon>Eubacteriales</taxon>
        <taxon>Oscillospiraceae</taxon>
        <taxon>Sporobacter</taxon>
    </lineage>
</organism>
<keyword evidence="10 17" id="KW-0408">Iron</keyword>
<keyword evidence="4" id="KW-1003">Cell membrane</keyword>
<dbReference type="GO" id="GO:0005525">
    <property type="term" value="F:GTP binding"/>
    <property type="evidence" value="ECO:0007669"/>
    <property type="project" value="UniProtKB-KW"/>
</dbReference>
<evidence type="ECO:0000256" key="6">
    <source>
        <dbReference type="ARBA" id="ARBA00022519"/>
    </source>
</evidence>
<feature type="transmembrane region" description="Helical" evidence="17">
    <location>
        <begin position="423"/>
        <end position="447"/>
    </location>
</feature>
<feature type="transmembrane region" description="Helical" evidence="17">
    <location>
        <begin position="318"/>
        <end position="337"/>
    </location>
</feature>
<evidence type="ECO:0000259" key="18">
    <source>
        <dbReference type="PROSITE" id="PS51711"/>
    </source>
</evidence>
<feature type="binding site" evidence="15">
    <location>
        <begin position="54"/>
        <end position="57"/>
    </location>
    <ligand>
        <name>GTP</name>
        <dbReference type="ChEBI" id="CHEBI:37565"/>
        <label>1</label>
    </ligand>
</feature>
<dbReference type="GO" id="GO:0005886">
    <property type="term" value="C:plasma membrane"/>
    <property type="evidence" value="ECO:0007669"/>
    <property type="project" value="UniProtKB-SubCell"/>
</dbReference>
<feature type="transmembrane region" description="Helical" evidence="17">
    <location>
        <begin position="512"/>
        <end position="535"/>
    </location>
</feature>
<feature type="transmembrane region" description="Helical" evidence="17">
    <location>
        <begin position="644"/>
        <end position="663"/>
    </location>
</feature>
<evidence type="ECO:0000256" key="7">
    <source>
        <dbReference type="ARBA" id="ARBA00022692"/>
    </source>
</evidence>
<dbReference type="InterPro" id="IPR030389">
    <property type="entry name" value="G_FEOB_dom"/>
</dbReference>
<comment type="subcellular location">
    <subcellularLocation>
        <location evidence="2">Cell inner membrane</location>
        <topology evidence="2">Multi-pass membrane protein</topology>
    </subcellularLocation>
    <subcellularLocation>
        <location evidence="17">Cell membrane</location>
        <topology evidence="17">Multi-pass membrane protein</topology>
    </subcellularLocation>
</comment>
<dbReference type="SUPFAM" id="SSF52540">
    <property type="entry name" value="P-loop containing nucleoside triphosphate hydrolases"/>
    <property type="match status" value="1"/>
</dbReference>
<evidence type="ECO:0000313" key="20">
    <source>
        <dbReference type="Proteomes" id="UP000183995"/>
    </source>
</evidence>
<dbReference type="EMBL" id="FQXV01000005">
    <property type="protein sequence ID" value="SHH99294.1"/>
    <property type="molecule type" value="Genomic_DNA"/>
</dbReference>
<keyword evidence="8 15" id="KW-0547">Nucleotide-binding</keyword>
<dbReference type="Pfam" id="PF07670">
    <property type="entry name" value="Gate"/>
    <property type="match status" value="2"/>
</dbReference>
<accession>A0A1M5XIE1</accession>
<keyword evidence="6" id="KW-0997">Cell inner membrane</keyword>
<evidence type="ECO:0000256" key="15">
    <source>
        <dbReference type="PIRSR" id="PIRSR603373-1"/>
    </source>
</evidence>
<dbReference type="Proteomes" id="UP000183995">
    <property type="component" value="Unassembled WGS sequence"/>
</dbReference>
<keyword evidence="9 17" id="KW-1133">Transmembrane helix</keyword>
<evidence type="ECO:0000256" key="5">
    <source>
        <dbReference type="ARBA" id="ARBA00022496"/>
    </source>
</evidence>
<feature type="transmembrane region" description="Helical" evidence="17">
    <location>
        <begin position="669"/>
        <end position="695"/>
    </location>
</feature>
<dbReference type="InterPro" id="IPR011640">
    <property type="entry name" value="Fe2_transport_prot_B_C"/>
</dbReference>
<keyword evidence="20" id="KW-1185">Reference proteome</keyword>
<evidence type="ECO:0000256" key="10">
    <source>
        <dbReference type="ARBA" id="ARBA00023004"/>
    </source>
</evidence>
<keyword evidence="7 17" id="KW-0812">Transmembrane</keyword>
<feature type="binding site" evidence="16">
    <location>
        <position position="24"/>
    </location>
    <ligand>
        <name>Mg(2+)</name>
        <dbReference type="ChEBI" id="CHEBI:18420"/>
        <label>2</label>
    </ligand>
</feature>
<evidence type="ECO:0000256" key="4">
    <source>
        <dbReference type="ARBA" id="ARBA00022475"/>
    </source>
</evidence>
<dbReference type="PANTHER" id="PTHR43185">
    <property type="entry name" value="FERROUS IRON TRANSPORT PROTEIN B"/>
    <property type="match status" value="1"/>
</dbReference>
<dbReference type="Pfam" id="PF07664">
    <property type="entry name" value="FeoB_C"/>
    <property type="match status" value="1"/>
</dbReference>
<feature type="binding site" evidence="16">
    <location>
        <position position="23"/>
    </location>
    <ligand>
        <name>Mg(2+)</name>
        <dbReference type="ChEBI" id="CHEBI:18420"/>
        <label>2</label>
    </ligand>
</feature>
<feature type="domain" description="FeoB-type G" evidence="18">
    <location>
        <begin position="2"/>
        <end position="163"/>
    </location>
</feature>
<feature type="binding site" evidence="15">
    <location>
        <begin position="9"/>
        <end position="16"/>
    </location>
    <ligand>
        <name>GTP</name>
        <dbReference type="ChEBI" id="CHEBI:37565"/>
        <label>1</label>
    </ligand>
</feature>
<dbReference type="Pfam" id="PF17910">
    <property type="entry name" value="FeoB_Cyto"/>
    <property type="match status" value="1"/>
</dbReference>
<evidence type="ECO:0000256" key="16">
    <source>
        <dbReference type="PIRSR" id="PIRSR603373-2"/>
    </source>
</evidence>
<sequence>MPIKIALAGNPNCGKTTMFNDLTGSSQYVGNWPGVTVEKKEGKLRGHKDVIITDLPGIYSLSPYTLEEVVSRNYLINERPDAIINIVDGTNLERNLYLTTQIAELGIPMVISLNMMDIVKKSGDKIDAQRLGEALGCAVVETAAIKGHGSMEAAEKAIELAKAAQGSTHQHKFDKRVEDALSKIEDCFKDVIEPGRARWYAAKLFERDSKVLEALQLPPERRDALEGIIVPVETTLDDDSESIITNERYEYIAQLIGSVLHKKPRAMSTSDRIDRIVTNRFLALPIFAAIIWLIYYVSVTTVGSIVTDWTNDTLFGTWITNGATAALNAVGAADWLTGLIVDGIIGGVGTVLGFVPQMLILFFFLSILEDSGYMARVAFIMDRLFRRFGLSGKSFIPILISSGCGVPGIMATRTIENEKDRKMTIMVTTFMPCGAKLVIIGMIVTTFFAHSMWIAPGMYFLGIAMIVISGIILKKTAMFGGDPAPFVMELPPYHLPSPKGVLIHMWERSRAFIVKAGTIIFIASGLIWFLSSFSWSMQMVESADDSMLAAIGHAIAWFFMPLGFGTWKGAVATISALAAKENAIGTLAVLSGVSDPENTQALMDGISSMFTQVGAFSFMLFNLFNPPCFAAIGATSREMGSLKWTMLAIGYQVALGYALAFIANQLGSVIFAGASFGVGAVIAILVIAAVIFLMVRPASRRKAAPRLPELAHKA</sequence>
<feature type="transmembrane region" description="Helical" evidence="17">
    <location>
        <begin position="453"/>
        <end position="473"/>
    </location>
</feature>
<comment type="similarity">
    <text evidence="17">Belongs to the TRAFAC class TrmE-Era-EngA-EngB-Septin-like GTPase superfamily. FeoB GTPase (TC 9.A.8) family.</text>
</comment>
<evidence type="ECO:0000256" key="14">
    <source>
        <dbReference type="NCBIfam" id="TIGR00437"/>
    </source>
</evidence>
<evidence type="ECO:0000256" key="13">
    <source>
        <dbReference type="ARBA" id="ARBA00023136"/>
    </source>
</evidence>
<keyword evidence="16" id="KW-0479">Metal-binding</keyword>
<dbReference type="RefSeq" id="WP_073077961.1">
    <property type="nucleotide sequence ID" value="NZ_FQXV01000005.1"/>
</dbReference>
<comment type="function">
    <text evidence="1 17">Probable transporter of a GTP-driven Fe(2+) uptake system.</text>
</comment>
<proteinExistence type="inferred from homology"/>
<dbReference type="Gene3D" id="1.10.287.1770">
    <property type="match status" value="1"/>
</dbReference>
<evidence type="ECO:0000256" key="17">
    <source>
        <dbReference type="RuleBase" id="RU362098"/>
    </source>
</evidence>
<dbReference type="PROSITE" id="PS51711">
    <property type="entry name" value="G_FEOB"/>
    <property type="match status" value="1"/>
</dbReference>
<protein>
    <recommendedName>
        <fullName evidence="14 17">Ferrous iron transport protein B</fullName>
    </recommendedName>
</protein>
<evidence type="ECO:0000256" key="2">
    <source>
        <dbReference type="ARBA" id="ARBA00004429"/>
    </source>
</evidence>
<evidence type="ECO:0000256" key="11">
    <source>
        <dbReference type="ARBA" id="ARBA00023065"/>
    </source>
</evidence>
<dbReference type="AlphaFoldDB" id="A0A1M5XIE1"/>
<keyword evidence="13 17" id="KW-0472">Membrane</keyword>
<name>A0A1M5XIE1_9FIRM</name>
<feature type="binding site" evidence="15">
    <location>
        <begin position="34"/>
        <end position="38"/>
    </location>
    <ligand>
        <name>GTP</name>
        <dbReference type="ChEBI" id="CHEBI:37565"/>
        <label>1</label>
    </ligand>
</feature>
<evidence type="ECO:0000313" key="19">
    <source>
        <dbReference type="EMBL" id="SHH99294.1"/>
    </source>
</evidence>
<dbReference type="PANTHER" id="PTHR43185:SF1">
    <property type="entry name" value="FE(2+) TRANSPORTER FEOB"/>
    <property type="match status" value="1"/>
</dbReference>
<dbReference type="InterPro" id="IPR011642">
    <property type="entry name" value="Gate_dom"/>
</dbReference>
<evidence type="ECO:0000256" key="12">
    <source>
        <dbReference type="ARBA" id="ARBA00023134"/>
    </source>
</evidence>
<evidence type="ECO:0000256" key="3">
    <source>
        <dbReference type="ARBA" id="ARBA00022448"/>
    </source>
</evidence>
<feature type="binding site" evidence="15">
    <location>
        <begin position="114"/>
        <end position="117"/>
    </location>
    <ligand>
        <name>GTP</name>
        <dbReference type="ChEBI" id="CHEBI:37565"/>
        <label>1</label>
    </ligand>
</feature>
<dbReference type="GO" id="GO:0046872">
    <property type="term" value="F:metal ion binding"/>
    <property type="evidence" value="ECO:0007669"/>
    <property type="project" value="UniProtKB-KW"/>
</dbReference>
<dbReference type="InterPro" id="IPR027417">
    <property type="entry name" value="P-loop_NTPase"/>
</dbReference>
<dbReference type="GO" id="GO:0015093">
    <property type="term" value="F:ferrous iron transmembrane transporter activity"/>
    <property type="evidence" value="ECO:0007669"/>
    <property type="project" value="UniProtKB-UniRule"/>
</dbReference>
<feature type="binding site" evidence="16">
    <location>
        <position position="20"/>
    </location>
    <ligand>
        <name>Mg(2+)</name>
        <dbReference type="ChEBI" id="CHEBI:18420"/>
        <label>2</label>
    </ligand>
</feature>
<keyword evidence="11" id="KW-0406">Ion transport</keyword>
<feature type="transmembrane region" description="Helical" evidence="17">
    <location>
        <begin position="281"/>
        <end position="298"/>
    </location>
</feature>
<gene>
    <name evidence="19" type="ORF">SAMN02745823_01826</name>
</gene>
<dbReference type="FunFam" id="3.40.50.300:FF:000426">
    <property type="entry name" value="Ferrous iron transport protein B"/>
    <property type="match status" value="1"/>
</dbReference>
<dbReference type="NCBIfam" id="TIGR00437">
    <property type="entry name" value="feoB"/>
    <property type="match status" value="1"/>
</dbReference>
<evidence type="ECO:0000256" key="1">
    <source>
        <dbReference type="ARBA" id="ARBA00003926"/>
    </source>
</evidence>
<keyword evidence="12 15" id="KW-0342">GTP-binding</keyword>
<evidence type="ECO:0000256" key="8">
    <source>
        <dbReference type="ARBA" id="ARBA00022741"/>
    </source>
</evidence>
<evidence type="ECO:0000256" key="9">
    <source>
        <dbReference type="ARBA" id="ARBA00022989"/>
    </source>
</evidence>
<dbReference type="InterPro" id="IPR003373">
    <property type="entry name" value="Fe2_transport_prot-B"/>
</dbReference>
<dbReference type="CDD" id="cd01879">
    <property type="entry name" value="FeoB"/>
    <property type="match status" value="1"/>
</dbReference>
<keyword evidence="5 17" id="KW-0410">Iron transport</keyword>
<reference evidence="19 20" key="1">
    <citation type="submission" date="2016-11" db="EMBL/GenBank/DDBJ databases">
        <authorList>
            <person name="Jaros S."/>
            <person name="Januszkiewicz K."/>
            <person name="Wedrychowicz H."/>
        </authorList>
    </citation>
    <scope>NUCLEOTIDE SEQUENCE [LARGE SCALE GENOMIC DNA]</scope>
    <source>
        <strain evidence="19 20">DSM 10068</strain>
    </source>
</reference>
<dbReference type="Pfam" id="PF02421">
    <property type="entry name" value="FeoB_N"/>
    <property type="match status" value="1"/>
</dbReference>
<dbReference type="Gene3D" id="3.40.50.300">
    <property type="entry name" value="P-loop containing nucleotide triphosphate hydrolases"/>
    <property type="match status" value="1"/>
</dbReference>